<evidence type="ECO:0000313" key="3">
    <source>
        <dbReference type="Proteomes" id="UP000838756"/>
    </source>
</evidence>
<dbReference type="EMBL" id="CAKXAJ010025105">
    <property type="protein sequence ID" value="CAH2234960.1"/>
    <property type="molecule type" value="Genomic_DNA"/>
</dbReference>
<feature type="compositionally biased region" description="Basic and acidic residues" evidence="1">
    <location>
        <begin position="11"/>
        <end position="24"/>
    </location>
</feature>
<comment type="caution">
    <text evidence="2">The sequence shown here is derived from an EMBL/GenBank/DDBJ whole genome shotgun (WGS) entry which is preliminary data.</text>
</comment>
<sequence length="91" mass="10245">MGRAMHGVSLRGHESGMRKSGEEVTTCRETEAHWAGHIFRRTYGSCGALVLEWRSCTEYAAFASPRWTADIKRVAGSRWTQSAQDRGIWNS</sequence>
<dbReference type="OrthoDB" id="407509at2759"/>
<gene>
    <name evidence="2" type="primary">jg10429</name>
    <name evidence="2" type="ORF">PAEG_LOCUS12664</name>
</gene>
<dbReference type="AlphaFoldDB" id="A0A8S4RFX1"/>
<name>A0A8S4RFX1_9NEOP</name>
<organism evidence="2 3">
    <name type="scientific">Pararge aegeria aegeria</name>
    <dbReference type="NCBI Taxonomy" id="348720"/>
    <lineage>
        <taxon>Eukaryota</taxon>
        <taxon>Metazoa</taxon>
        <taxon>Ecdysozoa</taxon>
        <taxon>Arthropoda</taxon>
        <taxon>Hexapoda</taxon>
        <taxon>Insecta</taxon>
        <taxon>Pterygota</taxon>
        <taxon>Neoptera</taxon>
        <taxon>Endopterygota</taxon>
        <taxon>Lepidoptera</taxon>
        <taxon>Glossata</taxon>
        <taxon>Ditrysia</taxon>
        <taxon>Papilionoidea</taxon>
        <taxon>Nymphalidae</taxon>
        <taxon>Satyrinae</taxon>
        <taxon>Satyrini</taxon>
        <taxon>Parargina</taxon>
        <taxon>Pararge</taxon>
    </lineage>
</organism>
<accession>A0A8S4RFX1</accession>
<dbReference type="Proteomes" id="UP000838756">
    <property type="component" value="Unassembled WGS sequence"/>
</dbReference>
<protein>
    <submittedName>
        <fullName evidence="2">Jg10429 protein</fullName>
    </submittedName>
</protein>
<proteinExistence type="predicted"/>
<evidence type="ECO:0000313" key="2">
    <source>
        <dbReference type="EMBL" id="CAH2234960.1"/>
    </source>
</evidence>
<reference evidence="2" key="1">
    <citation type="submission" date="2022-03" db="EMBL/GenBank/DDBJ databases">
        <authorList>
            <person name="Lindestad O."/>
        </authorList>
    </citation>
    <scope>NUCLEOTIDE SEQUENCE</scope>
</reference>
<feature type="region of interest" description="Disordered" evidence="1">
    <location>
        <begin position="1"/>
        <end position="24"/>
    </location>
</feature>
<keyword evidence="3" id="KW-1185">Reference proteome</keyword>
<evidence type="ECO:0000256" key="1">
    <source>
        <dbReference type="SAM" id="MobiDB-lite"/>
    </source>
</evidence>